<organism evidence="3 4">
    <name type="scientific">Plasmodium vivax</name>
    <name type="common">malaria parasite P. vivax</name>
    <dbReference type="NCBI Taxonomy" id="5855"/>
    <lineage>
        <taxon>Eukaryota</taxon>
        <taxon>Sar</taxon>
        <taxon>Alveolata</taxon>
        <taxon>Apicomplexa</taxon>
        <taxon>Aconoidasida</taxon>
        <taxon>Haemosporida</taxon>
        <taxon>Plasmodiidae</taxon>
        <taxon>Plasmodium</taxon>
        <taxon>Plasmodium (Plasmodium)</taxon>
    </lineage>
</organism>
<dbReference type="VEuPathDB" id="PlasmoDB:PVPAM_130054400"/>
<protein>
    <submittedName>
        <fullName evidence="3">(malaria parasite P. vivax) hypothetical protein</fullName>
    </submittedName>
</protein>
<feature type="region of interest" description="Disordered" evidence="2">
    <location>
        <begin position="211"/>
        <end position="444"/>
    </location>
</feature>
<feature type="region of interest" description="Disordered" evidence="2">
    <location>
        <begin position="996"/>
        <end position="1021"/>
    </location>
</feature>
<feature type="compositionally biased region" description="Gly residues" evidence="2">
    <location>
        <begin position="607"/>
        <end position="617"/>
    </location>
</feature>
<feature type="compositionally biased region" description="Polar residues" evidence="2">
    <location>
        <begin position="635"/>
        <end position="649"/>
    </location>
</feature>
<feature type="compositionally biased region" description="Basic and acidic residues" evidence="2">
    <location>
        <begin position="147"/>
        <end position="156"/>
    </location>
</feature>
<feature type="region of interest" description="Disordered" evidence="2">
    <location>
        <begin position="147"/>
        <end position="180"/>
    </location>
</feature>
<keyword evidence="1" id="KW-0175">Coiled coil</keyword>
<evidence type="ECO:0000256" key="2">
    <source>
        <dbReference type="SAM" id="MobiDB-lite"/>
    </source>
</evidence>
<feature type="compositionally biased region" description="Basic and acidic residues" evidence="2">
    <location>
        <begin position="244"/>
        <end position="253"/>
    </location>
</feature>
<feature type="region of interest" description="Disordered" evidence="2">
    <location>
        <begin position="599"/>
        <end position="679"/>
    </location>
</feature>
<feature type="compositionally biased region" description="Basic and acidic residues" evidence="2">
    <location>
        <begin position="1126"/>
        <end position="1148"/>
    </location>
</feature>
<feature type="compositionally biased region" description="Polar residues" evidence="2">
    <location>
        <begin position="1214"/>
        <end position="1223"/>
    </location>
</feature>
<feature type="compositionally biased region" description="Basic and acidic residues" evidence="2">
    <location>
        <begin position="997"/>
        <end position="1021"/>
    </location>
</feature>
<proteinExistence type="predicted"/>
<feature type="region of interest" description="Disordered" evidence="2">
    <location>
        <begin position="1214"/>
        <end position="1236"/>
    </location>
</feature>
<accession>A0A8S4HEU3</accession>
<feature type="region of interest" description="Disordered" evidence="2">
    <location>
        <begin position="1271"/>
        <end position="1298"/>
    </location>
</feature>
<comment type="caution">
    <text evidence="3">The sequence shown here is derived from an EMBL/GenBank/DDBJ whole genome shotgun (WGS) entry which is preliminary data.</text>
</comment>
<dbReference type="EMBL" id="CAJZCX010000006">
    <property type="protein sequence ID" value="CAG9476220.1"/>
    <property type="molecule type" value="Genomic_DNA"/>
</dbReference>
<feature type="region of interest" description="Disordered" evidence="2">
    <location>
        <begin position="764"/>
        <end position="848"/>
    </location>
</feature>
<feature type="region of interest" description="Disordered" evidence="2">
    <location>
        <begin position="707"/>
        <end position="727"/>
    </location>
</feature>
<feature type="compositionally biased region" description="Basic and acidic residues" evidence="2">
    <location>
        <begin position="818"/>
        <end position="833"/>
    </location>
</feature>
<dbReference type="Proteomes" id="UP000779233">
    <property type="component" value="Unassembled WGS sequence"/>
</dbReference>
<name>A0A8S4HEU3_PLAVI</name>
<feature type="compositionally biased region" description="Basic and acidic residues" evidence="2">
    <location>
        <begin position="342"/>
        <end position="354"/>
    </location>
</feature>
<sequence>MKNDNTVVYKNNTWSIYNNKSSAPGNKKKSRVEYLTLLGKRQLFDEAANENEGKQSEVTDMYIYTGKGVEKVSINTTTKEKKNETNKNKRYQYLKDKITNALKNQERIKQNTSENEFLNATENDPRDVFIFDKLKNEINIFNSKGVKEEEHKKGTDDAAADGHPLEESSFPHSDAHTTEGIFPGADVHAEEAASVTFKDVGKNFGNVADGVGILPDQGEYRHEDEEPLDKKDESEPAIQSENRTNLDDEKKGTPNELQPAEEASTKPNGEFFIYTEKCSDISSETDDETYSDCSKPEVGAPKWESQPERGSFMPRLKNQTGGVKKGASFQRGEVAGKRKKGREGLYRSYREGGELPKGSLQKVPLPKGSLQKVPLQKGSLQKGPLQKGSLPKRSPPKGPLPKRSPPKGWHEKDPYEESWSEDSQGEYSPYKDPPRKHVTSAHRRDEFHSVQKEMHHLNVEINNVKDKMNIINNKKNGKINVLNKKINILKNKLSDSNANNLNDDINIVNSQIDLLFIKKINKMYKQIDSYVKNINDQIVKNLSSERTLDHLDSPLYSHIHRQISNIKTQVSNLHDQVNSHMYQQRSNKMFNQMNNQINNTSNQIGRHLGGQLHGQSGGRSAVDSRRTMPDEQCSYKGNHQGSHQRSYQRNCRRNSKGSLSEEEDLHLPQHEKKMNKRKGIAKQEGCLYRDNPFGKNAYHELHPQINFSSADEGSDADGGSGADGDAKYYGRVRRHHNGGAANVGEHPIEGDSFDSDASFTMCGTQGGKKIRGGSKGYNSSDSCRSRTSKRRKTRNDNEPNYDHLKRKKKLINPFSRNAKWEKDKCGDGTDKVEPQSGIHADGVRSRPAVETVEHTGLLSDDRPSGDQAVSCEKGGGITVDEGSAVQFFDASRKVGVVQAAEAIGGVEAIGGAEPIGAAEVIEVIDVADAAAVSDVTYVVDMAEVSGVTNVVDLAEAEEPADKGPDEEEVHHPFSDQKLMYLKKKLMQLDLFKRNQKRKNEEDGLNRRDVKTDASEQANEKEKRIAPMEVANGADKAIELVPHTEKGDALQNGSRSTYKTRRFMFVEEGQATEVGGSSGDAYGNYNAKRHWKRQASQNDKRRGSYPTGNVNSANESKDFVSMFQKLVRKEGENGRSDRKGQGEHREQNRVPHFYGNSGEDNKLSDESCLSEKSTSLRDGDQRKADRGGKNVDMLRHFFFLKDEMKGPEYVQETTSMNNTSNDQNGWRDPSSYPSASEAINENCANSKNTQLTNSFTIDQIYDYTVDYYHQMSESKEGGNDSNSFNNVSGVLNEENQMDC</sequence>
<feature type="compositionally biased region" description="Basic and acidic residues" evidence="2">
    <location>
        <begin position="794"/>
        <end position="803"/>
    </location>
</feature>
<feature type="compositionally biased region" description="Basic and acidic residues" evidence="2">
    <location>
        <begin position="218"/>
        <end position="234"/>
    </location>
</feature>
<feature type="region of interest" description="Disordered" evidence="2">
    <location>
        <begin position="1089"/>
        <end position="1187"/>
    </location>
</feature>
<feature type="compositionally biased region" description="Polar residues" evidence="2">
    <location>
        <begin position="1278"/>
        <end position="1288"/>
    </location>
</feature>
<evidence type="ECO:0000256" key="1">
    <source>
        <dbReference type="SAM" id="Coils"/>
    </source>
</evidence>
<evidence type="ECO:0000313" key="3">
    <source>
        <dbReference type="EMBL" id="CAG9476220.1"/>
    </source>
</evidence>
<reference evidence="3" key="1">
    <citation type="submission" date="2021-09" db="EMBL/GenBank/DDBJ databases">
        <authorList>
            <consortium name="Pathogen Informatics"/>
        </authorList>
    </citation>
    <scope>NUCLEOTIDE SEQUENCE</scope>
    <source>
        <strain evidence="3">PvW1</strain>
    </source>
</reference>
<evidence type="ECO:0000313" key="4">
    <source>
        <dbReference type="Proteomes" id="UP000779233"/>
    </source>
</evidence>
<gene>
    <name evidence="3" type="ORF">PVW1_130045900</name>
</gene>
<feature type="compositionally biased region" description="Basic and acidic residues" evidence="2">
    <location>
        <begin position="1173"/>
        <end position="1187"/>
    </location>
</feature>
<feature type="coiled-coil region" evidence="1">
    <location>
        <begin position="454"/>
        <end position="499"/>
    </location>
</feature>